<dbReference type="Proteomes" id="UP000315889">
    <property type="component" value="Unassembled WGS sequence"/>
</dbReference>
<dbReference type="Pfam" id="PF12119">
    <property type="entry name" value="DUF3581"/>
    <property type="match status" value="1"/>
</dbReference>
<dbReference type="InterPro" id="IPR021974">
    <property type="entry name" value="DUF3581"/>
</dbReference>
<reference evidence="1 2" key="1">
    <citation type="submission" date="2019-02" db="EMBL/GenBank/DDBJ databases">
        <title>Prokaryotic population dynamics and viral predation in marine succession experiment using metagenomics: the confinement effect.</title>
        <authorList>
            <person name="Haro-Moreno J.M."/>
            <person name="Rodriguez-Valera F."/>
            <person name="Lopez-Perez M."/>
        </authorList>
    </citation>
    <scope>NUCLEOTIDE SEQUENCE [LARGE SCALE GENOMIC DNA]</scope>
    <source>
        <strain evidence="1">MED-G170</strain>
    </source>
</reference>
<organism evidence="1 2">
    <name type="scientific">SAR92 clade bacterium</name>
    <dbReference type="NCBI Taxonomy" id="2315479"/>
    <lineage>
        <taxon>Bacteria</taxon>
        <taxon>Pseudomonadati</taxon>
        <taxon>Pseudomonadota</taxon>
        <taxon>Gammaproteobacteria</taxon>
        <taxon>Cellvibrionales</taxon>
        <taxon>Porticoccaceae</taxon>
        <taxon>SAR92 clade</taxon>
    </lineage>
</organism>
<dbReference type="EMBL" id="SHBP01000001">
    <property type="protein sequence ID" value="RZO22793.1"/>
    <property type="molecule type" value="Genomic_DNA"/>
</dbReference>
<protein>
    <submittedName>
        <fullName evidence="1">DUF3581 family protein</fullName>
    </submittedName>
</protein>
<proteinExistence type="predicted"/>
<dbReference type="AlphaFoldDB" id="A0A520MNJ7"/>
<evidence type="ECO:0000313" key="2">
    <source>
        <dbReference type="Proteomes" id="UP000315889"/>
    </source>
</evidence>
<name>A0A520MNJ7_9GAMM</name>
<comment type="caution">
    <text evidence="1">The sequence shown here is derived from an EMBL/GenBank/DDBJ whole genome shotgun (WGS) entry which is preliminary data.</text>
</comment>
<accession>A0A520MNJ7</accession>
<gene>
    <name evidence="1" type="ORF">EVB03_00045</name>
</gene>
<sequence>MFLEKFSSQINDTIVVSAKQGSDFAKNISNDFNPIHDPLNKRFCVPGDLLFALAVERNGISEIMNFHFSGLVSADTPLIFPSKFGDKTTIVDERGKQYLEIEQIGPRFPNNIHVEQLIKAYVRFSGHNFPHILVPLMAEKGVMINPKRPLVIYQSMSLEFDRLNFTKPSLQLSHTNLDVEDKRGNADLHFEIFDGDEVVGHGVKHLILSGLRPYQQLAIDDMVAAYLESQSVHHKT</sequence>
<evidence type="ECO:0000313" key="1">
    <source>
        <dbReference type="EMBL" id="RZO22793.1"/>
    </source>
</evidence>